<dbReference type="PANTHER" id="PTHR45690">
    <property type="entry name" value="NACHT, LRR AND PYD DOMAINS-CONTAINING PROTEIN 12"/>
    <property type="match status" value="1"/>
</dbReference>
<dbReference type="Gene3D" id="3.40.50.300">
    <property type="entry name" value="P-loop containing nucleotide triphosphate hydrolases"/>
    <property type="match status" value="1"/>
</dbReference>
<evidence type="ECO:0000259" key="18">
    <source>
        <dbReference type="PROSITE" id="PS50835"/>
    </source>
</evidence>
<evidence type="ECO:0000256" key="4">
    <source>
        <dbReference type="ARBA" id="ARBA00022490"/>
    </source>
</evidence>
<keyword evidence="10 15" id="KW-0472">Membrane</keyword>
<feature type="transmembrane region" description="Helical" evidence="15">
    <location>
        <begin position="244"/>
        <end position="264"/>
    </location>
</feature>
<dbReference type="InterPro" id="IPR013106">
    <property type="entry name" value="Ig_V-set"/>
</dbReference>
<keyword evidence="9" id="KW-0832">Ubl conjugation</keyword>
<dbReference type="GO" id="GO:0016020">
    <property type="term" value="C:membrane"/>
    <property type="evidence" value="ECO:0007669"/>
    <property type="project" value="UniProtKB-SubCell"/>
</dbReference>
<dbReference type="PROSITE" id="PS50837">
    <property type="entry name" value="NACHT"/>
    <property type="match status" value="1"/>
</dbReference>
<dbReference type="InterPro" id="IPR050637">
    <property type="entry name" value="NLRP_innate_immun_reg"/>
</dbReference>
<dbReference type="Pfam" id="PF17776">
    <property type="entry name" value="NLRC4_HD2"/>
    <property type="match status" value="1"/>
</dbReference>
<evidence type="ECO:0000256" key="1">
    <source>
        <dbReference type="ARBA" id="ARBA00004110"/>
    </source>
</evidence>
<dbReference type="InterPro" id="IPR001611">
    <property type="entry name" value="Leu-rich_rpt"/>
</dbReference>
<keyword evidence="15" id="KW-1133">Transmembrane helix</keyword>
<dbReference type="InterPro" id="IPR003599">
    <property type="entry name" value="Ig_sub"/>
</dbReference>
<dbReference type="GO" id="GO:0005524">
    <property type="term" value="F:ATP binding"/>
    <property type="evidence" value="ECO:0007669"/>
    <property type="project" value="UniProtKB-KW"/>
</dbReference>
<dbReference type="GO" id="GO:0045087">
    <property type="term" value="P:innate immune response"/>
    <property type="evidence" value="ECO:0007669"/>
    <property type="project" value="UniProtKB-KW"/>
</dbReference>
<dbReference type="InterPro" id="IPR007110">
    <property type="entry name" value="Ig-like_dom"/>
</dbReference>
<keyword evidence="6" id="KW-0677">Repeat</keyword>
<keyword evidence="7" id="KW-0547">Nucleotide-binding</keyword>
<evidence type="ECO:0000256" key="13">
    <source>
        <dbReference type="ARBA" id="ARBA00023233"/>
    </source>
</evidence>
<comment type="subcellular location">
    <subcellularLocation>
        <location evidence="1">Inflammasome</location>
    </subcellularLocation>
    <subcellularLocation>
        <location evidence="2">Membrane</location>
    </subcellularLocation>
</comment>
<dbReference type="PANTHER" id="PTHR45690:SF19">
    <property type="entry name" value="NACHT, LRR AND PYD DOMAINS-CONTAINING PROTEIN 3"/>
    <property type="match status" value="1"/>
</dbReference>
<feature type="chain" id="PRO_5034070486" evidence="16">
    <location>
        <begin position="24"/>
        <end position="1174"/>
    </location>
</feature>
<dbReference type="Pfam" id="PF13516">
    <property type="entry name" value="LRR_6"/>
    <property type="match status" value="1"/>
</dbReference>
<keyword evidence="15" id="KW-0812">Transmembrane</keyword>
<dbReference type="Ensembl" id="ENSECRT00000027962.1">
    <property type="protein sequence ID" value="ENSECRP00000027388.1"/>
    <property type="gene ID" value="ENSECRG00000018542.1"/>
</dbReference>
<dbReference type="InterPro" id="IPR041075">
    <property type="entry name" value="NOD1/2_WH"/>
</dbReference>
<dbReference type="InterPro" id="IPR007111">
    <property type="entry name" value="NACHT_NTPase"/>
</dbReference>
<evidence type="ECO:0000256" key="3">
    <source>
        <dbReference type="ARBA" id="ARBA00008665"/>
    </source>
</evidence>
<evidence type="ECO:0000256" key="2">
    <source>
        <dbReference type="ARBA" id="ARBA00004370"/>
    </source>
</evidence>
<keyword evidence="13" id="KW-1271">Inflammasome</keyword>
<dbReference type="SMART" id="SM00368">
    <property type="entry name" value="LRR_RI"/>
    <property type="match status" value="4"/>
</dbReference>
<name>A0A8C4T599_ERPCA</name>
<dbReference type="SMART" id="SM00409">
    <property type="entry name" value="IG"/>
    <property type="match status" value="1"/>
</dbReference>
<protein>
    <submittedName>
        <fullName evidence="20">NACHT, LRR and PYD domains-containing protein 3-like</fullName>
    </submittedName>
</protein>
<evidence type="ECO:0000256" key="14">
    <source>
        <dbReference type="ARBA" id="ARBA00023319"/>
    </source>
</evidence>
<dbReference type="InterPro" id="IPR001315">
    <property type="entry name" value="CARD"/>
</dbReference>
<sequence length="1174" mass="134453">MKAQKGWSCSVFILLHMTNVTWTQIFKVVSPSSAVLVFVGENVTLPASLYPTMSAQTFDVRWFRDDFYSLVLSYQDFQIRPERQSQAYKGRTVLFLEELLNGNVSLRLQDVRVSDGGLYKCFVDSGPWNDEVHITLNVEVLGDQPSISIGSTEHKQTKLKCMSEKWGTTPDLTWRDMNGVDVTSESRVTEERDNEGFLRVSSFLPVKQEFSVFSCLMRSKAPKPDWHSGLTIYVFSPGVPGWSVVFWLSLFLYVAVAGLLIFQWRRMKGHKARYESKAYFLQLYYLRKEIEKTKAPAFSQTIPKVLQRYRHEDLLKITEYFRPCLTYLIKAKMTNILESLVSKEILTNDEIVKVKKESEGTEGVDSFISEVMKKDRVVLISLWEALAEQLERFQSPNLIRLMEEVTEERRNLLEEIDSSVQSPAFDPHIKDLHATHRLTVSESTRTLEAQVSPGDPHTTAVCFETRYTELVVITQDTRSHKETEHELVKTGRIHGELMEEGAAEKCERIWIEQLFWKSPVSVNPVNVIVVSGMVGIGKTTMVQKIMYDWARGTQYQRFAFVFLFKFRELNLLDNENETQMSLTKLIERHYKYLSNDPLKVILQKPETLLFIFDGLDEYKHKLDFTQSQLCSNPDVEVPVHILFTSLVRRTLLKGCSVLITSRPTALEAMDMERVDQFVEILGFFPEQRLTYCKKFFGDAALAAEASQYVEENTILYSMCFNPSFCWMICSVLRSHFVTPEKKHGACPRTVTEMFVMFLHNIQTNHRQEVKNQQMILVKLGKMAYYGLENRIHVFNETEEMVTFSLQPDLSSPFISGILQRQSTLEHTTYTFYQFNLQEFMAACSFYLKPSRDMEEILKNWDSCKDDRFEIAIRFIAGLAWCSVLKTVEKILGEFEGNTVKCIQEWVKQKAKRTLQGGDKSESLRVCYWLCETQNKELIRDAIGKDLKLDFRNTTLSAVDCAVLASVISCCGELKELNLSETPLTPECIRRLAEGFSCCSVVWSEFYGHRRGSGQSPSRKQNQGTVRLRSCNLSARCCSALSSALSTPNSWPTLLGLNENNMEDSGMEQLCEGLRSPNCKLKKLWLKSCGLTSACCSALSSVLSSPNSQLTYLSLSYNNLGDSGARQLSEGLRSDNCKLETLRLKYSGINDSEKRNLWSLEEELRKSGHQLTIST</sequence>
<dbReference type="SUPFAM" id="SSF48726">
    <property type="entry name" value="Immunoglobulin"/>
    <property type="match status" value="1"/>
</dbReference>
<evidence type="ECO:0000256" key="7">
    <source>
        <dbReference type="ARBA" id="ARBA00022741"/>
    </source>
</evidence>
<dbReference type="AlphaFoldDB" id="A0A8C4T599"/>
<evidence type="ECO:0000256" key="12">
    <source>
        <dbReference type="ARBA" id="ARBA00023198"/>
    </source>
</evidence>
<dbReference type="InterPro" id="IPR036179">
    <property type="entry name" value="Ig-like_dom_sf"/>
</dbReference>
<evidence type="ECO:0000256" key="10">
    <source>
        <dbReference type="ARBA" id="ARBA00023136"/>
    </source>
</evidence>
<dbReference type="Pfam" id="PF22705">
    <property type="entry name" value="C2-set_3"/>
    <property type="match status" value="1"/>
</dbReference>
<dbReference type="GO" id="GO:0005829">
    <property type="term" value="C:cytosol"/>
    <property type="evidence" value="ECO:0007669"/>
    <property type="project" value="UniProtKB-SubCell"/>
</dbReference>
<dbReference type="GeneTree" id="ENSGT01150000287004"/>
<comment type="similarity">
    <text evidence="3">Belongs to the NLRP family.</text>
</comment>
<accession>A0A8C4T599</accession>
<keyword evidence="14" id="KW-0393">Immunoglobulin domain</keyword>
<dbReference type="Gene3D" id="2.60.40.10">
    <property type="entry name" value="Immunoglobulins"/>
    <property type="match status" value="2"/>
</dbReference>
<feature type="domain" description="Ig-like" evidence="18">
    <location>
        <begin position="40"/>
        <end position="135"/>
    </location>
</feature>
<dbReference type="InterPro" id="IPR041267">
    <property type="entry name" value="NLRP_HD2"/>
</dbReference>
<feature type="signal peptide" evidence="16">
    <location>
        <begin position="1"/>
        <end position="23"/>
    </location>
</feature>
<evidence type="ECO:0000256" key="6">
    <source>
        <dbReference type="ARBA" id="ARBA00022737"/>
    </source>
</evidence>
<reference evidence="20" key="1">
    <citation type="submission" date="2025-08" db="UniProtKB">
        <authorList>
            <consortium name="Ensembl"/>
        </authorList>
    </citation>
    <scope>IDENTIFICATION</scope>
</reference>
<dbReference type="Gene3D" id="3.80.10.10">
    <property type="entry name" value="Ribonuclease Inhibitor"/>
    <property type="match status" value="2"/>
</dbReference>
<reference evidence="20" key="2">
    <citation type="submission" date="2025-09" db="UniProtKB">
        <authorList>
            <consortium name="Ensembl"/>
        </authorList>
    </citation>
    <scope>IDENTIFICATION</scope>
</reference>
<dbReference type="Pfam" id="PF17779">
    <property type="entry name" value="WHD_NOD2"/>
    <property type="match status" value="1"/>
</dbReference>
<evidence type="ECO:0000256" key="9">
    <source>
        <dbReference type="ARBA" id="ARBA00022843"/>
    </source>
</evidence>
<evidence type="ECO:0000256" key="8">
    <source>
        <dbReference type="ARBA" id="ARBA00022840"/>
    </source>
</evidence>
<dbReference type="InterPro" id="IPR027417">
    <property type="entry name" value="P-loop_NTPase"/>
</dbReference>
<dbReference type="PROSITE" id="PS50209">
    <property type="entry name" value="CARD"/>
    <property type="match status" value="1"/>
</dbReference>
<proteinExistence type="inferred from homology"/>
<feature type="domain" description="NACHT" evidence="19">
    <location>
        <begin position="526"/>
        <end position="665"/>
    </location>
</feature>
<dbReference type="SUPFAM" id="SSF52047">
    <property type="entry name" value="RNI-like"/>
    <property type="match status" value="1"/>
</dbReference>
<evidence type="ECO:0000256" key="16">
    <source>
        <dbReference type="SAM" id="SignalP"/>
    </source>
</evidence>
<dbReference type="Pfam" id="PF05729">
    <property type="entry name" value="NACHT"/>
    <property type="match status" value="1"/>
</dbReference>
<keyword evidence="8" id="KW-0067">ATP-binding</keyword>
<feature type="domain" description="CARD" evidence="17">
    <location>
        <begin position="298"/>
        <end position="388"/>
    </location>
</feature>
<dbReference type="Pfam" id="PF07686">
    <property type="entry name" value="V-set"/>
    <property type="match status" value="1"/>
</dbReference>
<organism evidence="20 21">
    <name type="scientific">Erpetoichthys calabaricus</name>
    <name type="common">Rope fish</name>
    <name type="synonym">Calamoichthys calabaricus</name>
    <dbReference type="NCBI Taxonomy" id="27687"/>
    <lineage>
        <taxon>Eukaryota</taxon>
        <taxon>Metazoa</taxon>
        <taxon>Chordata</taxon>
        <taxon>Craniata</taxon>
        <taxon>Vertebrata</taxon>
        <taxon>Euteleostomi</taxon>
        <taxon>Actinopterygii</taxon>
        <taxon>Polypteriformes</taxon>
        <taxon>Polypteridae</taxon>
        <taxon>Erpetoichthys</taxon>
    </lineage>
</organism>
<evidence type="ECO:0000256" key="15">
    <source>
        <dbReference type="SAM" id="Phobius"/>
    </source>
</evidence>
<dbReference type="InterPro" id="IPR032675">
    <property type="entry name" value="LRR_dom_sf"/>
</dbReference>
<dbReference type="GO" id="GO:0006954">
    <property type="term" value="P:inflammatory response"/>
    <property type="evidence" value="ECO:0007669"/>
    <property type="project" value="UniProtKB-KW"/>
</dbReference>
<dbReference type="PROSITE" id="PS50835">
    <property type="entry name" value="IG_LIKE"/>
    <property type="match status" value="1"/>
</dbReference>
<evidence type="ECO:0000256" key="5">
    <source>
        <dbReference type="ARBA" id="ARBA00022729"/>
    </source>
</evidence>
<dbReference type="SUPFAM" id="SSF52540">
    <property type="entry name" value="P-loop containing nucleoside triphosphate hydrolases"/>
    <property type="match status" value="1"/>
</dbReference>
<keyword evidence="5 16" id="KW-0732">Signal</keyword>
<evidence type="ECO:0000259" key="19">
    <source>
        <dbReference type="PROSITE" id="PS50837"/>
    </source>
</evidence>
<dbReference type="InterPro" id="IPR013783">
    <property type="entry name" value="Ig-like_fold"/>
</dbReference>
<evidence type="ECO:0000259" key="17">
    <source>
        <dbReference type="PROSITE" id="PS50209"/>
    </source>
</evidence>
<dbReference type="Proteomes" id="UP000694620">
    <property type="component" value="Unassembled WGS sequence"/>
</dbReference>
<evidence type="ECO:0000313" key="20">
    <source>
        <dbReference type="Ensembl" id="ENSECRP00000027388.1"/>
    </source>
</evidence>
<dbReference type="FunFam" id="2.60.40.10:FF:000208">
    <property type="entry name" value="Butyrophilin subfamily 1 member A1"/>
    <property type="match status" value="1"/>
</dbReference>
<keyword evidence="4" id="KW-0963">Cytoplasm</keyword>
<keyword evidence="12" id="KW-0395">Inflammatory response</keyword>
<dbReference type="InterPro" id="IPR053896">
    <property type="entry name" value="BTN3A2-like_Ig-C"/>
</dbReference>
<evidence type="ECO:0000256" key="11">
    <source>
        <dbReference type="ARBA" id="ARBA00023157"/>
    </source>
</evidence>
<dbReference type="GO" id="GO:0042981">
    <property type="term" value="P:regulation of apoptotic process"/>
    <property type="evidence" value="ECO:0007669"/>
    <property type="project" value="InterPro"/>
</dbReference>
<keyword evidence="21" id="KW-1185">Reference proteome</keyword>
<keyword evidence="11" id="KW-1015">Disulfide bond</keyword>
<evidence type="ECO:0000313" key="21">
    <source>
        <dbReference type="Proteomes" id="UP000694620"/>
    </source>
</evidence>